<dbReference type="STRING" id="6832.A0A553PQG8"/>
<evidence type="ECO:0000256" key="3">
    <source>
        <dbReference type="ARBA" id="ARBA00023157"/>
    </source>
</evidence>
<dbReference type="OMA" id="MMADIRH"/>
<dbReference type="InterPro" id="IPR018097">
    <property type="entry name" value="EGF_Ca-bd_CS"/>
</dbReference>
<dbReference type="InterPro" id="IPR000742">
    <property type="entry name" value="EGF"/>
</dbReference>
<reference evidence="8 9" key="1">
    <citation type="journal article" date="2018" name="Nat. Ecol. Evol.">
        <title>Genomic signatures of mitonuclear coevolution across populations of Tigriopus californicus.</title>
        <authorList>
            <person name="Barreto F.S."/>
            <person name="Watson E.T."/>
            <person name="Lima T.G."/>
            <person name="Willett C.S."/>
            <person name="Edmands S."/>
            <person name="Li W."/>
            <person name="Burton R.S."/>
        </authorList>
    </citation>
    <scope>NUCLEOTIDE SEQUENCE [LARGE SCALE GENOMIC DNA]</scope>
    <source>
        <strain evidence="8 9">San Diego</strain>
    </source>
</reference>
<protein>
    <recommendedName>
        <fullName evidence="10">EGF-like domain-containing protein</fullName>
    </recommendedName>
</protein>
<feature type="compositionally biased region" description="Acidic residues" evidence="4">
    <location>
        <begin position="257"/>
        <end position="270"/>
    </location>
</feature>
<keyword evidence="9" id="KW-1185">Reference proteome</keyword>
<dbReference type="InterPro" id="IPR000152">
    <property type="entry name" value="EGF-type_Asp/Asn_hydroxyl_site"/>
</dbReference>
<feature type="domain" description="EGF-like calcium-binding" evidence="6">
    <location>
        <begin position="131"/>
        <end position="172"/>
    </location>
</feature>
<evidence type="ECO:0008006" key="10">
    <source>
        <dbReference type="Google" id="ProtNLM"/>
    </source>
</evidence>
<dbReference type="PROSITE" id="PS01187">
    <property type="entry name" value="EGF_CA"/>
    <property type="match status" value="1"/>
</dbReference>
<dbReference type="GO" id="GO:0005509">
    <property type="term" value="F:calcium ion binding"/>
    <property type="evidence" value="ECO:0007669"/>
    <property type="project" value="InterPro"/>
</dbReference>
<evidence type="ECO:0000256" key="5">
    <source>
        <dbReference type="SAM" id="SignalP"/>
    </source>
</evidence>
<dbReference type="EMBL" id="VCGU01000002">
    <property type="protein sequence ID" value="TRY79920.1"/>
    <property type="molecule type" value="Genomic_DNA"/>
</dbReference>
<keyword evidence="2" id="KW-0677">Repeat</keyword>
<evidence type="ECO:0000256" key="1">
    <source>
        <dbReference type="ARBA" id="ARBA00022536"/>
    </source>
</evidence>
<evidence type="ECO:0000259" key="7">
    <source>
        <dbReference type="SMART" id="SM00181"/>
    </source>
</evidence>
<dbReference type="Pfam" id="PF14670">
    <property type="entry name" value="FXa_inhibition"/>
    <property type="match status" value="1"/>
</dbReference>
<feature type="region of interest" description="Disordered" evidence="4">
    <location>
        <begin position="289"/>
        <end position="322"/>
    </location>
</feature>
<feature type="domain" description="EGF-like" evidence="7">
    <location>
        <begin position="134"/>
        <end position="172"/>
    </location>
</feature>
<name>A0A553PQG8_TIGCA</name>
<dbReference type="Gene3D" id="1.20.5.320">
    <property type="entry name" value="6-Phosphogluconate Dehydrogenase, domain 3"/>
    <property type="match status" value="1"/>
</dbReference>
<feature type="domain" description="EGF-like" evidence="7">
    <location>
        <begin position="89"/>
        <end position="130"/>
    </location>
</feature>
<evidence type="ECO:0000256" key="2">
    <source>
        <dbReference type="ARBA" id="ARBA00022737"/>
    </source>
</evidence>
<dbReference type="PANTHER" id="PTHR24034">
    <property type="entry name" value="EGF-LIKE DOMAIN-CONTAINING PROTEIN"/>
    <property type="match status" value="1"/>
</dbReference>
<dbReference type="Gene3D" id="2.10.25.10">
    <property type="entry name" value="Laminin"/>
    <property type="match status" value="2"/>
</dbReference>
<sequence>MFALEWRRLLIVLTFLVYEVKSASNDVEGYIINQEDPPTLFQAQHGKRSKSLECPSENSDGFWTDCVRQSCCEGYTLILGRCVPKDTDPCSLNLCPQICSVSFGRVFCTCFSGFTFNREKHEQGHSQPCEDVDECSQDNGGCAHLCVNEQGGYTCGCRDGFQLDQSDNRTCLSLEHPAYRSGSNQCFASCITVQNLKTTMETMEERIRTLSTALSLYKVSSGAPGPEGEPGPPGPAGPRGFPGPAGSPGGIMNDQQMDSDDLEQQTEDDPDHAVLDSYKMAKSGKKRHFCKCKRGPVGPPGAQGTSGSSGPRGPQGLTGQKGEPGSFDFLLLMVADLRHDIELLMDHVFKDTYKPSGYDFRIRPDAAWTAKLPGGPPIDNMAAAWEDSDSIHKDD</sequence>
<keyword evidence="1" id="KW-0245">EGF-like domain</keyword>
<evidence type="ECO:0000313" key="8">
    <source>
        <dbReference type="EMBL" id="TRY79920.1"/>
    </source>
</evidence>
<dbReference type="Proteomes" id="UP000318571">
    <property type="component" value="Chromosome 6"/>
</dbReference>
<keyword evidence="5" id="KW-0732">Signal</keyword>
<dbReference type="SMART" id="SM00181">
    <property type="entry name" value="EGF"/>
    <property type="match status" value="2"/>
</dbReference>
<comment type="caution">
    <text evidence="8">The sequence shown here is derived from an EMBL/GenBank/DDBJ whole genome shotgun (WGS) entry which is preliminary data.</text>
</comment>
<accession>A0A553PQG8</accession>
<dbReference type="AlphaFoldDB" id="A0A553PQG8"/>
<gene>
    <name evidence="8" type="ORF">TCAL_16074</name>
</gene>
<feature type="signal peptide" evidence="5">
    <location>
        <begin position="1"/>
        <end position="22"/>
    </location>
</feature>
<dbReference type="SUPFAM" id="SSF57196">
    <property type="entry name" value="EGF/Laminin"/>
    <property type="match status" value="2"/>
</dbReference>
<evidence type="ECO:0000313" key="9">
    <source>
        <dbReference type="Proteomes" id="UP000318571"/>
    </source>
</evidence>
<feature type="chain" id="PRO_5021869091" description="EGF-like domain-containing protein" evidence="5">
    <location>
        <begin position="23"/>
        <end position="395"/>
    </location>
</feature>
<evidence type="ECO:0000256" key="4">
    <source>
        <dbReference type="SAM" id="MobiDB-lite"/>
    </source>
</evidence>
<feature type="region of interest" description="Disordered" evidence="4">
    <location>
        <begin position="218"/>
        <end position="272"/>
    </location>
</feature>
<keyword evidence="3" id="KW-1015">Disulfide bond</keyword>
<dbReference type="InterPro" id="IPR050751">
    <property type="entry name" value="ECM_structural_protein"/>
</dbReference>
<dbReference type="PROSITE" id="PS00010">
    <property type="entry name" value="ASX_HYDROXYL"/>
    <property type="match status" value="1"/>
</dbReference>
<feature type="compositionally biased region" description="Pro residues" evidence="4">
    <location>
        <begin position="227"/>
        <end position="236"/>
    </location>
</feature>
<dbReference type="PANTHER" id="PTHR24034:SF204">
    <property type="entry name" value="ADHESION G PROTEIN-COUPLED RECEPTOR E1"/>
    <property type="match status" value="1"/>
</dbReference>
<evidence type="ECO:0000259" key="6">
    <source>
        <dbReference type="SMART" id="SM00179"/>
    </source>
</evidence>
<dbReference type="SMART" id="SM00179">
    <property type="entry name" value="EGF_CA"/>
    <property type="match status" value="1"/>
</dbReference>
<organism evidence="8 9">
    <name type="scientific">Tigriopus californicus</name>
    <name type="common">Marine copepod</name>
    <dbReference type="NCBI Taxonomy" id="6832"/>
    <lineage>
        <taxon>Eukaryota</taxon>
        <taxon>Metazoa</taxon>
        <taxon>Ecdysozoa</taxon>
        <taxon>Arthropoda</taxon>
        <taxon>Crustacea</taxon>
        <taxon>Multicrustacea</taxon>
        <taxon>Hexanauplia</taxon>
        <taxon>Copepoda</taxon>
        <taxon>Harpacticoida</taxon>
        <taxon>Harpacticidae</taxon>
        <taxon>Tigriopus</taxon>
    </lineage>
</organism>
<proteinExistence type="predicted"/>
<dbReference type="InterPro" id="IPR001881">
    <property type="entry name" value="EGF-like_Ca-bd_dom"/>
</dbReference>